<dbReference type="SUPFAM" id="SSF54001">
    <property type="entry name" value="Cysteine proteinases"/>
    <property type="match status" value="1"/>
</dbReference>
<reference evidence="4 5" key="1">
    <citation type="journal article" date="2019" name="Int. J. Syst. Evol. Microbiol.">
        <title>The Global Catalogue of Microorganisms (GCM) 10K type strain sequencing project: providing services to taxonomists for standard genome sequencing and annotation.</title>
        <authorList>
            <consortium name="The Broad Institute Genomics Platform"/>
            <consortium name="The Broad Institute Genome Sequencing Center for Infectious Disease"/>
            <person name="Wu L."/>
            <person name="Ma J."/>
        </authorList>
    </citation>
    <scope>NUCLEOTIDE SEQUENCE [LARGE SCALE GENOMIC DNA]</scope>
    <source>
        <strain evidence="4 5">JCM 10977</strain>
    </source>
</reference>
<dbReference type="InterPro" id="IPR038765">
    <property type="entry name" value="Papain-like_cys_pep_sf"/>
</dbReference>
<keyword evidence="5" id="KW-1185">Reference proteome</keyword>
<feature type="region of interest" description="Disordered" evidence="1">
    <location>
        <begin position="38"/>
        <end position="59"/>
    </location>
</feature>
<feature type="chain" id="PRO_5045195175" description="Peptidase C51 domain-containing protein" evidence="2">
    <location>
        <begin position="26"/>
        <end position="185"/>
    </location>
</feature>
<dbReference type="EMBL" id="BAAAHK010000009">
    <property type="protein sequence ID" value="GAA0946805.1"/>
    <property type="molecule type" value="Genomic_DNA"/>
</dbReference>
<evidence type="ECO:0000256" key="2">
    <source>
        <dbReference type="SAM" id="SignalP"/>
    </source>
</evidence>
<evidence type="ECO:0000259" key="3">
    <source>
        <dbReference type="Pfam" id="PF05257"/>
    </source>
</evidence>
<keyword evidence="2" id="KW-0732">Signal</keyword>
<evidence type="ECO:0000313" key="4">
    <source>
        <dbReference type="EMBL" id="GAA0946805.1"/>
    </source>
</evidence>
<protein>
    <recommendedName>
        <fullName evidence="3">Peptidase C51 domain-containing protein</fullName>
    </recommendedName>
</protein>
<accession>A0ABN1QSX5</accession>
<dbReference type="InterPro" id="IPR007921">
    <property type="entry name" value="CHAP_dom"/>
</dbReference>
<organism evidence="4 5">
    <name type="scientific">Kribbella koreensis</name>
    <dbReference type="NCBI Taxonomy" id="57909"/>
    <lineage>
        <taxon>Bacteria</taxon>
        <taxon>Bacillati</taxon>
        <taxon>Actinomycetota</taxon>
        <taxon>Actinomycetes</taxon>
        <taxon>Propionibacteriales</taxon>
        <taxon>Kribbellaceae</taxon>
        <taxon>Kribbella</taxon>
    </lineage>
</organism>
<dbReference type="Gene3D" id="3.90.1720.10">
    <property type="entry name" value="endopeptidase domain like (from Nostoc punctiforme)"/>
    <property type="match status" value="1"/>
</dbReference>
<feature type="signal peptide" evidence="2">
    <location>
        <begin position="1"/>
        <end position="25"/>
    </location>
</feature>
<proteinExistence type="predicted"/>
<gene>
    <name evidence="4" type="ORF">GCM10009554_43050</name>
</gene>
<dbReference type="Pfam" id="PF05257">
    <property type="entry name" value="CHAP"/>
    <property type="match status" value="1"/>
</dbReference>
<comment type="caution">
    <text evidence="4">The sequence shown here is derived from an EMBL/GenBank/DDBJ whole genome shotgun (WGS) entry which is preliminary data.</text>
</comment>
<dbReference type="Proteomes" id="UP001500542">
    <property type="component" value="Unassembled WGS sequence"/>
</dbReference>
<evidence type="ECO:0000313" key="5">
    <source>
        <dbReference type="Proteomes" id="UP001500542"/>
    </source>
</evidence>
<sequence length="185" mass="19240">MIAKAALAGALLISGVGLVAPLAMAAGGSDTCMATPAEAAPNDCKPPDETTAPSGAGELPDAPGAVARALRLVGSHGYYQLCARLAANIWGRPRAGYYSAAEQWRQMVALGKAHRNDLRPPVGALVFWATGGPYGHVAVYIGDGRIVSNDINDRYPGEGGVYDVAFGLIETRWGATYLGWAPPIY</sequence>
<feature type="domain" description="Peptidase C51" evidence="3">
    <location>
        <begin position="77"/>
        <end position="140"/>
    </location>
</feature>
<name>A0ABN1QSX5_9ACTN</name>
<evidence type="ECO:0000256" key="1">
    <source>
        <dbReference type="SAM" id="MobiDB-lite"/>
    </source>
</evidence>